<dbReference type="SUPFAM" id="SSF52402">
    <property type="entry name" value="Adenine nucleotide alpha hydrolases-like"/>
    <property type="match status" value="1"/>
</dbReference>
<dbReference type="EMBL" id="UINC01063280">
    <property type="protein sequence ID" value="SVB90750.1"/>
    <property type="molecule type" value="Genomic_DNA"/>
</dbReference>
<sequence>MNLLKKVEAILPKSKVAVAVSGGVDSIALMHVLSSSKLISNKNILILTVD</sequence>
<accession>A0A382HTX9</accession>
<protein>
    <submittedName>
        <fullName evidence="1">Uncharacterized protein</fullName>
    </submittedName>
</protein>
<gene>
    <name evidence="1" type="ORF">METZ01_LOCUS243604</name>
</gene>
<dbReference type="Gene3D" id="3.40.50.620">
    <property type="entry name" value="HUPs"/>
    <property type="match status" value="1"/>
</dbReference>
<dbReference type="InterPro" id="IPR014729">
    <property type="entry name" value="Rossmann-like_a/b/a_fold"/>
</dbReference>
<name>A0A382HTX9_9ZZZZ</name>
<feature type="non-terminal residue" evidence="1">
    <location>
        <position position="50"/>
    </location>
</feature>
<reference evidence="1" key="1">
    <citation type="submission" date="2018-05" db="EMBL/GenBank/DDBJ databases">
        <authorList>
            <person name="Lanie J.A."/>
            <person name="Ng W.-L."/>
            <person name="Kazmierczak K.M."/>
            <person name="Andrzejewski T.M."/>
            <person name="Davidsen T.M."/>
            <person name="Wayne K.J."/>
            <person name="Tettelin H."/>
            <person name="Glass J.I."/>
            <person name="Rusch D."/>
            <person name="Podicherti R."/>
            <person name="Tsui H.-C.T."/>
            <person name="Winkler M.E."/>
        </authorList>
    </citation>
    <scope>NUCLEOTIDE SEQUENCE</scope>
</reference>
<proteinExistence type="predicted"/>
<organism evidence="1">
    <name type="scientific">marine metagenome</name>
    <dbReference type="NCBI Taxonomy" id="408172"/>
    <lineage>
        <taxon>unclassified sequences</taxon>
        <taxon>metagenomes</taxon>
        <taxon>ecological metagenomes</taxon>
    </lineage>
</organism>
<dbReference type="AlphaFoldDB" id="A0A382HTX9"/>
<evidence type="ECO:0000313" key="1">
    <source>
        <dbReference type="EMBL" id="SVB90750.1"/>
    </source>
</evidence>